<dbReference type="KEGG" id="aact:ACT75_05740"/>
<evidence type="ECO:0000313" key="7">
    <source>
        <dbReference type="EMBL" id="AMQ93232.1"/>
    </source>
</evidence>
<dbReference type="SUPFAM" id="SSF69279">
    <property type="entry name" value="Phage tail proteins"/>
    <property type="match status" value="2"/>
</dbReference>
<dbReference type="InterPro" id="IPR017847">
    <property type="entry name" value="T6SS_RhsGE_Vgr_subset"/>
</dbReference>
<dbReference type="InterPro" id="IPR050708">
    <property type="entry name" value="T6SS_VgrG/RHS"/>
</dbReference>
<dbReference type="InterPro" id="IPR054030">
    <property type="entry name" value="Gp5_Vgr_C"/>
</dbReference>
<dbReference type="PANTHER" id="PTHR32305:SF15">
    <property type="entry name" value="PROTEIN RHSA-RELATED"/>
    <property type="match status" value="1"/>
</dbReference>
<dbReference type="Proteomes" id="UP000072236">
    <property type="component" value="Chromosome"/>
</dbReference>
<feature type="region of interest" description="Disordered" evidence="4">
    <location>
        <begin position="182"/>
        <end position="209"/>
    </location>
</feature>
<dbReference type="Pfam" id="PF22178">
    <property type="entry name" value="Gp5_trimer_C"/>
    <property type="match status" value="1"/>
</dbReference>
<evidence type="ECO:0000313" key="9">
    <source>
        <dbReference type="Proteomes" id="UP000072236"/>
    </source>
</evidence>
<dbReference type="NCBIfam" id="TIGR01646">
    <property type="entry name" value="vgr_GE"/>
    <property type="match status" value="1"/>
</dbReference>
<dbReference type="InterPro" id="IPR006531">
    <property type="entry name" value="Gp5/Vgr_OB"/>
</dbReference>
<dbReference type="AlphaFoldDB" id="A0AAC9AHM0"/>
<dbReference type="Gene3D" id="4.10.220.110">
    <property type="match status" value="1"/>
</dbReference>
<evidence type="ECO:0000256" key="2">
    <source>
        <dbReference type="ARBA" id="ARBA00005558"/>
    </source>
</evidence>
<dbReference type="NCBIfam" id="TIGR03361">
    <property type="entry name" value="VI_Rhs_Vgr"/>
    <property type="match status" value="1"/>
</dbReference>
<reference evidence="7 9" key="1">
    <citation type="submission" date="2015-10" db="EMBL/GenBank/DDBJ databases">
        <title>Tn-seq of a polymicrobial infection.</title>
        <authorList>
            <person name="Stacy A."/>
            <person name="Rumbaugh K.P."/>
            <person name="Whiteley M."/>
        </authorList>
    </citation>
    <scope>NUCLEOTIDE SEQUENCE [LARGE SCALE GENOMIC DNA]</scope>
    <source>
        <strain evidence="7 9">624</strain>
    </source>
</reference>
<dbReference type="PANTHER" id="PTHR32305">
    <property type="match status" value="1"/>
</dbReference>
<dbReference type="InterPro" id="IPR037026">
    <property type="entry name" value="Vgr_OB-fold_dom_sf"/>
</dbReference>
<sequence>MTFTFRQGDKAVRYLNGIVTGLGVGNSGFVRTHYHMVVEPALVRSMLQSDSRIFQHQNSEKIIRTLLQKSRVDKVAFAPLPADWEREYCVQYRETDFAFIERLAAEEGWYYYFAHNADSHELRFAHQSTASPVLGTLTYNGNPAGNRPFAGLWQFEYCRQVTTNRQTLRDYTFLNPNYNLEHQHSSPSTALTDNNRSTHAQSAVNSQDVSHYEKYDYPGRYQRDEQGKQCSRYRLEAEIALSETANATGDDMRLIPGYGFTLEGHINPAFNQDWLVVGVEHTGCQTGVLEEEAGESGNYYENRLFLIPHHTLWRSPQKPRPVIRGTQVAHVAGPQGEEIYCNQWGSVKLQFPWDREGRFDEHSSCWVRVVQDWAGAQYGNLMIPRIGDEVLVKFLNGDPDRPIVTGRAYHSTTEPPYPLPEHKTRMTIKSKSHKGNGFNELRFEDEKDLEEIFLHAEKDLNHIVKHNETSQIGHNRTEQVSRDETIHIGNNRTETVSQDEDLTVKRDQTRNIGRNRITKVEQDEVLNINNNRYVNVHGDTIIHVGKELNIEIAQNGSWHAGELFEQICEQFELEGYEQVELSGPGGSIILNREGITLVGDVYIEGELVMEEEEMEGVDVFSTQINRPDLPHMKVKFLLSPHSKKPMIGMPYTLLADGNEVKKGMTNRAGEVEIPHEEGTKQYEIRFANGAVYSVPMEEKFEQDTNKDELINEGFYPSSGDSPLATAKIYSALVKRFWKGK</sequence>
<evidence type="ECO:0000259" key="5">
    <source>
        <dbReference type="Pfam" id="PF04717"/>
    </source>
</evidence>
<evidence type="ECO:0000256" key="4">
    <source>
        <dbReference type="SAM" id="MobiDB-lite"/>
    </source>
</evidence>
<dbReference type="SUPFAM" id="SSF69349">
    <property type="entry name" value="Phage fibre proteins"/>
    <property type="match status" value="1"/>
</dbReference>
<name>A0AAC9AHM0_AGGAC</name>
<dbReference type="GO" id="GO:0005576">
    <property type="term" value="C:extracellular region"/>
    <property type="evidence" value="ECO:0007669"/>
    <property type="project" value="UniProtKB-SubCell"/>
</dbReference>
<evidence type="ECO:0000313" key="8">
    <source>
        <dbReference type="EMBL" id="AMQ94065.1"/>
    </source>
</evidence>
<dbReference type="KEGG" id="aact:ACT75_01145"/>
<dbReference type="RefSeq" id="WP_014702257.1">
    <property type="nucleotide sequence ID" value="NZ_CP012959.1"/>
</dbReference>
<organism evidence="7 9">
    <name type="scientific">Aggregatibacter actinomycetemcomitans</name>
    <name type="common">Actinobacillus actinomycetemcomitans</name>
    <name type="synonym">Haemophilus actinomycetemcomitans</name>
    <dbReference type="NCBI Taxonomy" id="714"/>
    <lineage>
        <taxon>Bacteria</taxon>
        <taxon>Pseudomonadati</taxon>
        <taxon>Pseudomonadota</taxon>
        <taxon>Gammaproteobacteria</taxon>
        <taxon>Pasteurellales</taxon>
        <taxon>Pasteurellaceae</taxon>
        <taxon>Aggregatibacter</taxon>
    </lineage>
</organism>
<dbReference type="EMBL" id="CP012959">
    <property type="protein sequence ID" value="AMQ93232.1"/>
    <property type="molecule type" value="Genomic_DNA"/>
</dbReference>
<evidence type="ECO:0000256" key="3">
    <source>
        <dbReference type="ARBA" id="ARBA00022525"/>
    </source>
</evidence>
<proteinExistence type="inferred from homology"/>
<dbReference type="Pfam" id="PF05954">
    <property type="entry name" value="Phage_GPD"/>
    <property type="match status" value="1"/>
</dbReference>
<dbReference type="Pfam" id="PF04717">
    <property type="entry name" value="Phage_base_V"/>
    <property type="match status" value="1"/>
</dbReference>
<feature type="domain" description="Gp5/Type VI secretion system Vgr C-terminal trimerisation" evidence="6">
    <location>
        <begin position="426"/>
        <end position="535"/>
    </location>
</feature>
<dbReference type="Gene3D" id="3.55.50.10">
    <property type="entry name" value="Baseplate protein-like domains"/>
    <property type="match status" value="1"/>
</dbReference>
<dbReference type="InterPro" id="IPR006533">
    <property type="entry name" value="T6SS_Vgr_RhsGE"/>
</dbReference>
<evidence type="ECO:0000256" key="1">
    <source>
        <dbReference type="ARBA" id="ARBA00004613"/>
    </source>
</evidence>
<dbReference type="Gene3D" id="2.40.50.230">
    <property type="entry name" value="Gp5 N-terminal domain"/>
    <property type="match status" value="1"/>
</dbReference>
<dbReference type="EMBL" id="CP012959">
    <property type="protein sequence ID" value="AMQ94065.1"/>
    <property type="molecule type" value="Genomic_DNA"/>
</dbReference>
<feature type="domain" description="Gp5/Type VI secretion system Vgr protein OB-fold" evidence="5">
    <location>
        <begin position="344"/>
        <end position="409"/>
    </location>
</feature>
<gene>
    <name evidence="7" type="ORF">ACT75_01145</name>
    <name evidence="8" type="ORF">ACT75_05740</name>
</gene>
<protein>
    <submittedName>
        <fullName evidence="7">Type IV secretion protein Rhs</fullName>
    </submittedName>
</protein>
<comment type="subcellular location">
    <subcellularLocation>
        <location evidence="1">Secreted</location>
    </subcellularLocation>
</comment>
<evidence type="ECO:0000259" key="6">
    <source>
        <dbReference type="Pfam" id="PF22178"/>
    </source>
</evidence>
<comment type="similarity">
    <text evidence="2">Belongs to the VgrG protein family.</text>
</comment>
<dbReference type="SUPFAM" id="SSF69255">
    <property type="entry name" value="gp5 N-terminal domain-like"/>
    <property type="match status" value="1"/>
</dbReference>
<keyword evidence="3" id="KW-0964">Secreted</keyword>
<accession>A0AAC9AHM0</accession>
<dbReference type="Gene3D" id="2.30.110.50">
    <property type="match status" value="1"/>
</dbReference>